<dbReference type="AlphaFoldDB" id="A0AAD5PR60"/>
<proteinExistence type="predicted"/>
<dbReference type="Proteomes" id="UP000820818">
    <property type="component" value="Linkage Group LG10"/>
</dbReference>
<gene>
    <name evidence="2" type="ORF">GHT06_022487</name>
</gene>
<comment type="caution">
    <text evidence="2">The sequence shown here is derived from an EMBL/GenBank/DDBJ whole genome shotgun (WGS) entry which is preliminary data.</text>
</comment>
<feature type="region of interest" description="Disordered" evidence="1">
    <location>
        <begin position="111"/>
        <end position="139"/>
    </location>
</feature>
<organism evidence="2 3">
    <name type="scientific">Daphnia sinensis</name>
    <dbReference type="NCBI Taxonomy" id="1820382"/>
    <lineage>
        <taxon>Eukaryota</taxon>
        <taxon>Metazoa</taxon>
        <taxon>Ecdysozoa</taxon>
        <taxon>Arthropoda</taxon>
        <taxon>Crustacea</taxon>
        <taxon>Branchiopoda</taxon>
        <taxon>Diplostraca</taxon>
        <taxon>Cladocera</taxon>
        <taxon>Anomopoda</taxon>
        <taxon>Daphniidae</taxon>
        <taxon>Daphnia</taxon>
        <taxon>Daphnia similis group</taxon>
    </lineage>
</organism>
<feature type="region of interest" description="Disordered" evidence="1">
    <location>
        <begin position="222"/>
        <end position="250"/>
    </location>
</feature>
<evidence type="ECO:0008006" key="4">
    <source>
        <dbReference type="Google" id="ProtNLM"/>
    </source>
</evidence>
<keyword evidence="3" id="KW-1185">Reference proteome</keyword>
<name>A0AAD5PR60_9CRUS</name>
<sequence>MVNSCFICGTIPDAKENGVRTFRADEKVLQWQEVILKNGLTQWSRLCTRHFDPGDIVKGKTIQNIFYPNKIWKLQIGAIPKHCLGIPKSAPACCKPLVSKSIASAIKQATNEENKTPCRGNVNKQKHAELPSSSNTSNSLATTSNVFCASDLFDDMQHSTTQASYLTVDSFQDKQSKPMESNTAIQMNGDLLNTNHNSRAFSPELLSLGEKVVAPEDCASSAHDSLSGVSSSSVPSSVSNPSIDRNPIPPLCPRPRKSIENFCQTPACRKKHAVLERMVQFERKRANHFLELLKRCQRKKHNEHRRYTRLSQKKCR</sequence>
<accession>A0AAD5PR60</accession>
<feature type="compositionally biased region" description="Low complexity" evidence="1">
    <location>
        <begin position="222"/>
        <end position="242"/>
    </location>
</feature>
<evidence type="ECO:0000313" key="2">
    <source>
        <dbReference type="EMBL" id="KAI9552150.1"/>
    </source>
</evidence>
<evidence type="ECO:0000256" key="1">
    <source>
        <dbReference type="SAM" id="MobiDB-lite"/>
    </source>
</evidence>
<protein>
    <recommendedName>
        <fullName evidence="4">THAP-type domain-containing protein</fullName>
    </recommendedName>
</protein>
<reference evidence="2 3" key="1">
    <citation type="submission" date="2022-05" db="EMBL/GenBank/DDBJ databases">
        <title>A multi-omics perspective on studying reproductive biology in Daphnia sinensis.</title>
        <authorList>
            <person name="Jia J."/>
        </authorList>
    </citation>
    <scope>NUCLEOTIDE SEQUENCE [LARGE SCALE GENOMIC DNA]</scope>
    <source>
        <strain evidence="2 3">WSL</strain>
    </source>
</reference>
<dbReference type="EMBL" id="WJBH02000010">
    <property type="protein sequence ID" value="KAI9552150.1"/>
    <property type="molecule type" value="Genomic_DNA"/>
</dbReference>
<evidence type="ECO:0000313" key="3">
    <source>
        <dbReference type="Proteomes" id="UP000820818"/>
    </source>
</evidence>